<evidence type="ECO:0000313" key="1">
    <source>
        <dbReference type="EMBL" id="WAL67096.1"/>
    </source>
</evidence>
<reference evidence="1" key="1">
    <citation type="submission" date="2022-11" db="EMBL/GenBank/DDBJ databases">
        <authorList>
            <person name="Mo P."/>
        </authorList>
    </citation>
    <scope>NUCLEOTIDE SEQUENCE</scope>
    <source>
        <strain evidence="1">HUAS 11-8</strain>
    </source>
</reference>
<dbReference type="RefSeq" id="WP_268757220.1">
    <property type="nucleotide sequence ID" value="NZ_CP113836.1"/>
</dbReference>
<keyword evidence="2" id="KW-1185">Reference proteome</keyword>
<accession>A0ABY7B8A1</accession>
<dbReference type="Proteomes" id="UP001163203">
    <property type="component" value="Chromosome"/>
</dbReference>
<name>A0ABY7B8A1_9PSEU</name>
<proteinExistence type="predicted"/>
<evidence type="ECO:0000313" key="2">
    <source>
        <dbReference type="Proteomes" id="UP001163203"/>
    </source>
</evidence>
<sequence length="107" mass="12197">MKLVIRPRRSGKTTAAVEWVKQGRKTKSFPGWSRVMITHDARTAGLVRSQYGLDENQVFAIDQWSRGARNVEIVIDNLDLIVERILAYRLGPLPIAFATWDEGSERD</sequence>
<organism evidence="1 2">
    <name type="scientific">Amycolatopsis cynarae</name>
    <dbReference type="NCBI Taxonomy" id="2995223"/>
    <lineage>
        <taxon>Bacteria</taxon>
        <taxon>Bacillati</taxon>
        <taxon>Actinomycetota</taxon>
        <taxon>Actinomycetes</taxon>
        <taxon>Pseudonocardiales</taxon>
        <taxon>Pseudonocardiaceae</taxon>
        <taxon>Amycolatopsis</taxon>
    </lineage>
</organism>
<dbReference type="EMBL" id="CP113836">
    <property type="protein sequence ID" value="WAL67096.1"/>
    <property type="molecule type" value="Genomic_DNA"/>
</dbReference>
<gene>
    <name evidence="1" type="ORF">ORV05_04730</name>
</gene>
<protein>
    <submittedName>
        <fullName evidence="1">Uncharacterized protein</fullName>
    </submittedName>
</protein>